<dbReference type="Proteomes" id="UP000625316">
    <property type="component" value="Unassembled WGS sequence"/>
</dbReference>
<dbReference type="CDD" id="cd14014">
    <property type="entry name" value="STKc_PknB_like"/>
    <property type="match status" value="1"/>
</dbReference>
<keyword evidence="3" id="KW-0808">Transferase</keyword>
<evidence type="ECO:0000313" key="14">
    <source>
        <dbReference type="Proteomes" id="UP000625316"/>
    </source>
</evidence>
<dbReference type="SUPFAM" id="SSF56112">
    <property type="entry name" value="Protein kinase-like (PK-like)"/>
    <property type="match status" value="1"/>
</dbReference>
<dbReference type="SMART" id="SM00220">
    <property type="entry name" value="S_TKc"/>
    <property type="match status" value="1"/>
</dbReference>
<protein>
    <recommendedName>
        <fullName evidence="1">non-specific serine/threonine protein kinase</fullName>
        <ecNumber evidence="1">2.7.11.1</ecNumber>
    </recommendedName>
</protein>
<evidence type="ECO:0000256" key="4">
    <source>
        <dbReference type="ARBA" id="ARBA00022741"/>
    </source>
</evidence>
<evidence type="ECO:0000256" key="1">
    <source>
        <dbReference type="ARBA" id="ARBA00012513"/>
    </source>
</evidence>
<dbReference type="PROSITE" id="PS50011">
    <property type="entry name" value="PROTEIN_KINASE_DOM"/>
    <property type="match status" value="1"/>
</dbReference>
<evidence type="ECO:0000256" key="9">
    <source>
        <dbReference type="PROSITE-ProRule" id="PRU10141"/>
    </source>
</evidence>
<dbReference type="InterPro" id="IPR000719">
    <property type="entry name" value="Prot_kinase_dom"/>
</dbReference>
<feature type="domain" description="SH3b" evidence="12">
    <location>
        <begin position="539"/>
        <end position="609"/>
    </location>
</feature>
<feature type="compositionally biased region" description="Polar residues" evidence="10">
    <location>
        <begin position="388"/>
        <end position="400"/>
    </location>
</feature>
<dbReference type="GO" id="GO:0005524">
    <property type="term" value="F:ATP binding"/>
    <property type="evidence" value="ECO:0007669"/>
    <property type="project" value="UniProtKB-UniRule"/>
</dbReference>
<feature type="compositionally biased region" description="Low complexity" evidence="10">
    <location>
        <begin position="376"/>
        <end position="387"/>
    </location>
</feature>
<reference evidence="13" key="1">
    <citation type="submission" date="2020-10" db="EMBL/GenBank/DDBJ databases">
        <authorList>
            <person name="Castelo-Branco R."/>
            <person name="Eusebio N."/>
            <person name="Adriana R."/>
            <person name="Vieira A."/>
            <person name="Brugerolle De Fraissinette N."/>
            <person name="Rezende De Castro R."/>
            <person name="Schneider M.P."/>
            <person name="Vasconcelos V."/>
            <person name="Leao P.N."/>
        </authorList>
    </citation>
    <scope>NUCLEOTIDE SEQUENCE</scope>
    <source>
        <strain evidence="13">LEGE 11480</strain>
    </source>
</reference>
<organism evidence="13 14">
    <name type="scientific">Romeriopsis navalis LEGE 11480</name>
    <dbReference type="NCBI Taxonomy" id="2777977"/>
    <lineage>
        <taxon>Bacteria</taxon>
        <taxon>Bacillati</taxon>
        <taxon>Cyanobacteriota</taxon>
        <taxon>Cyanophyceae</taxon>
        <taxon>Leptolyngbyales</taxon>
        <taxon>Leptolyngbyaceae</taxon>
        <taxon>Romeriopsis</taxon>
        <taxon>Romeriopsis navalis</taxon>
    </lineage>
</organism>
<comment type="catalytic activity">
    <reaction evidence="8">
        <text>L-seryl-[protein] + ATP = O-phospho-L-seryl-[protein] + ADP + H(+)</text>
        <dbReference type="Rhea" id="RHEA:17989"/>
        <dbReference type="Rhea" id="RHEA-COMP:9863"/>
        <dbReference type="Rhea" id="RHEA-COMP:11604"/>
        <dbReference type="ChEBI" id="CHEBI:15378"/>
        <dbReference type="ChEBI" id="CHEBI:29999"/>
        <dbReference type="ChEBI" id="CHEBI:30616"/>
        <dbReference type="ChEBI" id="CHEBI:83421"/>
        <dbReference type="ChEBI" id="CHEBI:456216"/>
        <dbReference type="EC" id="2.7.11.1"/>
    </reaction>
</comment>
<sequence length="609" mass="65293">MNTASRLNNRYEILHEIGDGGFGKTFLVRDHQMPSARECVVKQLKPLHDKAEVYEMVKDRFQREAAILEKLGAHNQIPSLYAYFSETDLFYLVEEYVEGETLTQRIDRTGVLSEDEVRSLLKQLLPVIVHIHQQQIVHRDIKPDNIILRESDQKPVVIDFGAVKETMSTMLNTQGKSTHSIVVGTPGYMPSEQLAGRPMYSSDLYSLGLTAIYLLTGKMPSEIDTSPETGAFRWRGHIAGISEAFAEFLDRAIQVNPHARFRNAQEMYLALNSLDVGPMTLPPESAAAQQPHLAMPAASATVVSMPPATVTSTPTQVMSPANPSVGPATPSGYYPTTASAGGEWKKAAMTGGIIGMSILIGAVVLKGPSNPFAAVSPKPTATASPAANVTQPSKASSAKNPDTGAKSGDNQSATPPVQTKTIIVEKTTPAVTAAEARRRNAGTNATIVGKAGSKNIRSGPGTQYAKKHVAYPGDRVTILADSRDSGGYTWRKIHFPQSGAEGWIASQLLQADGGNNPPMETAPPRKVVSKPAPPVRQVATNASIGGKAGSKNIRSGPGTQYGKKHVAYPGDRVKIVGSGQDRGGYTWHKVYFPKSGAEGWIAAQLLNID</sequence>
<comment type="caution">
    <text evidence="13">The sequence shown here is derived from an EMBL/GenBank/DDBJ whole genome shotgun (WGS) entry which is preliminary data.</text>
</comment>
<feature type="domain" description="SH3b" evidence="12">
    <location>
        <begin position="442"/>
        <end position="513"/>
    </location>
</feature>
<dbReference type="PANTHER" id="PTHR24363">
    <property type="entry name" value="SERINE/THREONINE PROTEIN KINASE"/>
    <property type="match status" value="1"/>
</dbReference>
<dbReference type="PANTHER" id="PTHR24363:SF0">
    <property type="entry name" value="SERINE_THREONINE KINASE LIKE DOMAIN CONTAINING 1"/>
    <property type="match status" value="1"/>
</dbReference>
<keyword evidence="6 9" id="KW-0067">ATP-binding</keyword>
<feature type="region of interest" description="Disordered" evidence="10">
    <location>
        <begin position="376"/>
        <end position="420"/>
    </location>
</feature>
<dbReference type="PROSITE" id="PS51781">
    <property type="entry name" value="SH3B"/>
    <property type="match status" value="2"/>
</dbReference>
<name>A0A928VPE9_9CYAN</name>
<dbReference type="AlphaFoldDB" id="A0A928VPE9"/>
<dbReference type="Gene3D" id="1.10.510.10">
    <property type="entry name" value="Transferase(Phosphotransferase) domain 1"/>
    <property type="match status" value="1"/>
</dbReference>
<evidence type="ECO:0000256" key="10">
    <source>
        <dbReference type="SAM" id="MobiDB-lite"/>
    </source>
</evidence>
<dbReference type="SMART" id="SM00287">
    <property type="entry name" value="SH3b"/>
    <property type="match status" value="2"/>
</dbReference>
<feature type="region of interest" description="Disordered" evidence="10">
    <location>
        <begin position="545"/>
        <end position="564"/>
    </location>
</feature>
<gene>
    <name evidence="13" type="ORF">IQ266_20155</name>
</gene>
<keyword evidence="4 9" id="KW-0547">Nucleotide-binding</keyword>
<dbReference type="Gene3D" id="2.30.30.40">
    <property type="entry name" value="SH3 Domains"/>
    <property type="match status" value="2"/>
</dbReference>
<dbReference type="InterPro" id="IPR008271">
    <property type="entry name" value="Ser/Thr_kinase_AS"/>
</dbReference>
<dbReference type="Pfam" id="PF08239">
    <property type="entry name" value="SH3_3"/>
    <property type="match status" value="2"/>
</dbReference>
<feature type="domain" description="Protein kinase" evidence="11">
    <location>
        <begin position="11"/>
        <end position="271"/>
    </location>
</feature>
<evidence type="ECO:0000313" key="13">
    <source>
        <dbReference type="EMBL" id="MBE9032055.1"/>
    </source>
</evidence>
<evidence type="ECO:0000259" key="12">
    <source>
        <dbReference type="PROSITE" id="PS51781"/>
    </source>
</evidence>
<comment type="catalytic activity">
    <reaction evidence="7">
        <text>L-threonyl-[protein] + ATP = O-phospho-L-threonyl-[protein] + ADP + H(+)</text>
        <dbReference type="Rhea" id="RHEA:46608"/>
        <dbReference type="Rhea" id="RHEA-COMP:11060"/>
        <dbReference type="Rhea" id="RHEA-COMP:11605"/>
        <dbReference type="ChEBI" id="CHEBI:15378"/>
        <dbReference type="ChEBI" id="CHEBI:30013"/>
        <dbReference type="ChEBI" id="CHEBI:30616"/>
        <dbReference type="ChEBI" id="CHEBI:61977"/>
        <dbReference type="ChEBI" id="CHEBI:456216"/>
        <dbReference type="EC" id="2.7.11.1"/>
    </reaction>
</comment>
<evidence type="ECO:0000256" key="2">
    <source>
        <dbReference type="ARBA" id="ARBA00022527"/>
    </source>
</evidence>
<dbReference type="Pfam" id="PF00069">
    <property type="entry name" value="Pkinase"/>
    <property type="match status" value="1"/>
</dbReference>
<proteinExistence type="predicted"/>
<dbReference type="EMBL" id="JADEXQ010000086">
    <property type="protein sequence ID" value="MBE9032055.1"/>
    <property type="molecule type" value="Genomic_DNA"/>
</dbReference>
<dbReference type="InterPro" id="IPR003646">
    <property type="entry name" value="SH3-like_bac-type"/>
</dbReference>
<evidence type="ECO:0000256" key="7">
    <source>
        <dbReference type="ARBA" id="ARBA00047899"/>
    </source>
</evidence>
<dbReference type="PROSITE" id="PS00107">
    <property type="entry name" value="PROTEIN_KINASE_ATP"/>
    <property type="match status" value="1"/>
</dbReference>
<feature type="compositionally biased region" description="Polar residues" evidence="10">
    <location>
        <begin position="408"/>
        <end position="420"/>
    </location>
</feature>
<keyword evidence="2" id="KW-0723">Serine/threonine-protein kinase</keyword>
<dbReference type="InterPro" id="IPR011009">
    <property type="entry name" value="Kinase-like_dom_sf"/>
</dbReference>
<dbReference type="RefSeq" id="WP_264326881.1">
    <property type="nucleotide sequence ID" value="NZ_JADEXQ010000086.1"/>
</dbReference>
<dbReference type="EC" id="2.7.11.1" evidence="1"/>
<evidence type="ECO:0000256" key="5">
    <source>
        <dbReference type="ARBA" id="ARBA00022777"/>
    </source>
</evidence>
<evidence type="ECO:0000259" key="11">
    <source>
        <dbReference type="PROSITE" id="PS50011"/>
    </source>
</evidence>
<evidence type="ECO:0000256" key="6">
    <source>
        <dbReference type="ARBA" id="ARBA00022840"/>
    </source>
</evidence>
<keyword evidence="14" id="KW-1185">Reference proteome</keyword>
<evidence type="ECO:0000256" key="8">
    <source>
        <dbReference type="ARBA" id="ARBA00048679"/>
    </source>
</evidence>
<feature type="binding site" evidence="9">
    <location>
        <position position="42"/>
    </location>
    <ligand>
        <name>ATP</name>
        <dbReference type="ChEBI" id="CHEBI:30616"/>
    </ligand>
</feature>
<dbReference type="GO" id="GO:0004674">
    <property type="term" value="F:protein serine/threonine kinase activity"/>
    <property type="evidence" value="ECO:0007669"/>
    <property type="project" value="UniProtKB-KW"/>
</dbReference>
<accession>A0A928VPE9</accession>
<dbReference type="PROSITE" id="PS00108">
    <property type="entry name" value="PROTEIN_KINASE_ST"/>
    <property type="match status" value="1"/>
</dbReference>
<dbReference type="InterPro" id="IPR017441">
    <property type="entry name" value="Protein_kinase_ATP_BS"/>
</dbReference>
<keyword evidence="5 13" id="KW-0418">Kinase</keyword>
<evidence type="ECO:0000256" key="3">
    <source>
        <dbReference type="ARBA" id="ARBA00022679"/>
    </source>
</evidence>